<accession>A0A8H5FUX3</accession>
<dbReference type="EMBL" id="JAACJO010000015">
    <property type="protein sequence ID" value="KAF5350036.1"/>
    <property type="molecule type" value="Genomic_DNA"/>
</dbReference>
<gene>
    <name evidence="1" type="ORF">D9756_009190</name>
</gene>
<proteinExistence type="predicted"/>
<name>A0A8H5FUX3_9AGAR</name>
<reference evidence="1 2" key="1">
    <citation type="journal article" date="2020" name="ISME J.">
        <title>Uncovering the hidden diversity of litter-decomposition mechanisms in mushroom-forming fungi.</title>
        <authorList>
            <person name="Floudas D."/>
            <person name="Bentzer J."/>
            <person name="Ahren D."/>
            <person name="Johansson T."/>
            <person name="Persson P."/>
            <person name="Tunlid A."/>
        </authorList>
    </citation>
    <scope>NUCLEOTIDE SEQUENCE [LARGE SCALE GENOMIC DNA]</scope>
    <source>
        <strain evidence="1 2">CBS 146.42</strain>
    </source>
</reference>
<organism evidence="1 2">
    <name type="scientific">Leucocoprinus leucothites</name>
    <dbReference type="NCBI Taxonomy" id="201217"/>
    <lineage>
        <taxon>Eukaryota</taxon>
        <taxon>Fungi</taxon>
        <taxon>Dikarya</taxon>
        <taxon>Basidiomycota</taxon>
        <taxon>Agaricomycotina</taxon>
        <taxon>Agaricomycetes</taxon>
        <taxon>Agaricomycetidae</taxon>
        <taxon>Agaricales</taxon>
        <taxon>Agaricineae</taxon>
        <taxon>Agaricaceae</taxon>
        <taxon>Leucocoprinus</taxon>
    </lineage>
</organism>
<comment type="caution">
    <text evidence="1">The sequence shown here is derived from an EMBL/GenBank/DDBJ whole genome shotgun (WGS) entry which is preliminary data.</text>
</comment>
<sequence length="72" mass="7993">MPRSIRRHKTVKHGQKYTLIVTNAHQSALSDSLFIAFRRCSNISEKFGCDGSKFQGAENGNGAGGRWNGRQL</sequence>
<dbReference type="AlphaFoldDB" id="A0A8H5FUX3"/>
<keyword evidence="2" id="KW-1185">Reference proteome</keyword>
<evidence type="ECO:0000313" key="1">
    <source>
        <dbReference type="EMBL" id="KAF5350036.1"/>
    </source>
</evidence>
<protein>
    <submittedName>
        <fullName evidence="1">Uncharacterized protein</fullName>
    </submittedName>
</protein>
<dbReference type="Proteomes" id="UP000559027">
    <property type="component" value="Unassembled WGS sequence"/>
</dbReference>
<evidence type="ECO:0000313" key="2">
    <source>
        <dbReference type="Proteomes" id="UP000559027"/>
    </source>
</evidence>